<sequence>MELQRERLVDDERLRGDGVSGDLFRAGRKFPAVVVELEPRTVADQRLVVTPDVGPPDFAFRSRCNGPAHRTGNQLTTETDSQDGLAARDRFANKFEFRREPVADASVIPGTPRRTERNDEVVVIERGENKFDVGVAEALFGHHENLFDFIAVVTQPLGHGTRRAHVVMLNEECLHSVLLCMSRLHALRCDYKHLFFDSRDYYFV</sequence>
<gene>
    <name evidence="1" type="ORF">UFOPK3339_00936</name>
</gene>
<organism evidence="1">
    <name type="scientific">freshwater metagenome</name>
    <dbReference type="NCBI Taxonomy" id="449393"/>
    <lineage>
        <taxon>unclassified sequences</taxon>
        <taxon>metagenomes</taxon>
        <taxon>ecological metagenomes</taxon>
    </lineage>
</organism>
<name>A0A6J7DQ92_9ZZZZ</name>
<protein>
    <submittedName>
        <fullName evidence="1">Unannotated protein</fullName>
    </submittedName>
</protein>
<proteinExistence type="predicted"/>
<dbReference type="AlphaFoldDB" id="A0A6J7DQ92"/>
<reference evidence="1" key="1">
    <citation type="submission" date="2020-05" db="EMBL/GenBank/DDBJ databases">
        <authorList>
            <person name="Chiriac C."/>
            <person name="Salcher M."/>
            <person name="Ghai R."/>
            <person name="Kavagutti S V."/>
        </authorList>
    </citation>
    <scope>NUCLEOTIDE SEQUENCE</scope>
</reference>
<accession>A0A6J7DQ92</accession>
<dbReference type="EMBL" id="CAFBLF010000151">
    <property type="protein sequence ID" value="CAB4871708.1"/>
    <property type="molecule type" value="Genomic_DNA"/>
</dbReference>
<evidence type="ECO:0000313" key="1">
    <source>
        <dbReference type="EMBL" id="CAB4871708.1"/>
    </source>
</evidence>